<evidence type="ECO:0000313" key="3">
    <source>
        <dbReference type="EMBL" id="AXN35216.1"/>
    </source>
</evidence>
<protein>
    <submittedName>
        <fullName evidence="3">YdcF family protein</fullName>
    </submittedName>
</protein>
<feature type="transmembrane region" description="Helical" evidence="1">
    <location>
        <begin position="6"/>
        <end position="22"/>
    </location>
</feature>
<dbReference type="RefSeq" id="WP_116843422.1">
    <property type="nucleotide sequence ID" value="NZ_CP031003.1"/>
</dbReference>
<accession>A0A385AD00</accession>
<feature type="transmembrane region" description="Helical" evidence="1">
    <location>
        <begin position="34"/>
        <end position="52"/>
    </location>
</feature>
<feature type="domain" description="DUF218" evidence="2">
    <location>
        <begin position="170"/>
        <end position="320"/>
    </location>
</feature>
<name>A0A385AD00_LATCU</name>
<evidence type="ECO:0000256" key="1">
    <source>
        <dbReference type="SAM" id="Phobius"/>
    </source>
</evidence>
<dbReference type="CDD" id="cd06259">
    <property type="entry name" value="YdcF-like"/>
    <property type="match status" value="1"/>
</dbReference>
<sequence length="350" mass="39693">MTTLIDLVYASPLFFLILFIGLQRFEKRQLINGIVFNFFLFSALMDAALIVIRLNNETLNNIAIAAAIVVVLIVMFFYLFGIVLLLWNAYIVWKKESHTLANMLTLLIALAIIGSFFIPIITRLLHIPADVKLFVSIIVSVFLLYIPLFFYLYLTSLIIYQFNRPRYQQDYIIVLGSGLIDGQFVPPLLASRINRAIRFYDKQVKKGRPAPKLVFSGGQGPDEKLPESVAMQRYAIEQGIPIKDTLTEEKSVNTLQNMQFSKDIIMADTTKSNPKIIFATNNYHTFRAGLFAKQARLKADGIGAKTSRYFLPNAIIREFIAILKMKQHQFILVAIASVAFAALTVLLNHM</sequence>
<reference evidence="3 4" key="1">
    <citation type="submission" date="2018-07" db="EMBL/GenBank/DDBJ databases">
        <title>Lactobacillus curvatus genome sequence.</title>
        <authorList>
            <person name="Prechtl R."/>
        </authorList>
    </citation>
    <scope>NUCLEOTIDE SEQUENCE [LARGE SCALE GENOMIC DNA]</scope>
    <source>
        <strain evidence="3 4">TMW 1.1928</strain>
    </source>
</reference>
<feature type="transmembrane region" description="Helical" evidence="1">
    <location>
        <begin position="64"/>
        <end position="87"/>
    </location>
</feature>
<dbReference type="GO" id="GO:0005886">
    <property type="term" value="C:plasma membrane"/>
    <property type="evidence" value="ECO:0007669"/>
    <property type="project" value="TreeGrafter"/>
</dbReference>
<keyword evidence="1" id="KW-1133">Transmembrane helix</keyword>
<keyword evidence="1" id="KW-0812">Transmembrane</keyword>
<dbReference type="Pfam" id="PF02698">
    <property type="entry name" value="DUF218"/>
    <property type="match status" value="1"/>
</dbReference>
<evidence type="ECO:0000313" key="4">
    <source>
        <dbReference type="Proteomes" id="UP000257607"/>
    </source>
</evidence>
<dbReference type="Proteomes" id="UP000257607">
    <property type="component" value="Chromosome"/>
</dbReference>
<feature type="transmembrane region" description="Helical" evidence="1">
    <location>
        <begin position="330"/>
        <end position="347"/>
    </location>
</feature>
<gene>
    <name evidence="3" type="ORF">DT351_02055</name>
</gene>
<dbReference type="EMBL" id="CP031003">
    <property type="protein sequence ID" value="AXN35216.1"/>
    <property type="molecule type" value="Genomic_DNA"/>
</dbReference>
<keyword evidence="1" id="KW-0472">Membrane</keyword>
<dbReference type="InterPro" id="IPR051599">
    <property type="entry name" value="Cell_Envelope_Assoc"/>
</dbReference>
<organism evidence="3 4">
    <name type="scientific">Latilactobacillus curvatus</name>
    <name type="common">Lactobacillus curvatus</name>
    <dbReference type="NCBI Taxonomy" id="28038"/>
    <lineage>
        <taxon>Bacteria</taxon>
        <taxon>Bacillati</taxon>
        <taxon>Bacillota</taxon>
        <taxon>Bacilli</taxon>
        <taxon>Lactobacillales</taxon>
        <taxon>Lactobacillaceae</taxon>
        <taxon>Latilactobacillus</taxon>
    </lineage>
</organism>
<dbReference type="PANTHER" id="PTHR30336:SF18">
    <property type="entry name" value="MEMBRANE PROTEIN"/>
    <property type="match status" value="1"/>
</dbReference>
<dbReference type="AlphaFoldDB" id="A0A385AD00"/>
<feature type="transmembrane region" description="Helical" evidence="1">
    <location>
        <begin position="99"/>
        <end position="121"/>
    </location>
</feature>
<feature type="transmembrane region" description="Helical" evidence="1">
    <location>
        <begin position="133"/>
        <end position="154"/>
    </location>
</feature>
<dbReference type="GO" id="GO:0043164">
    <property type="term" value="P:Gram-negative-bacterium-type cell wall biogenesis"/>
    <property type="evidence" value="ECO:0007669"/>
    <property type="project" value="TreeGrafter"/>
</dbReference>
<dbReference type="InterPro" id="IPR003848">
    <property type="entry name" value="DUF218"/>
</dbReference>
<dbReference type="GO" id="GO:0000270">
    <property type="term" value="P:peptidoglycan metabolic process"/>
    <property type="evidence" value="ECO:0007669"/>
    <property type="project" value="TreeGrafter"/>
</dbReference>
<dbReference type="PANTHER" id="PTHR30336">
    <property type="entry name" value="INNER MEMBRANE PROTEIN, PROBABLE PERMEASE"/>
    <property type="match status" value="1"/>
</dbReference>
<evidence type="ECO:0000259" key="2">
    <source>
        <dbReference type="Pfam" id="PF02698"/>
    </source>
</evidence>
<dbReference type="InterPro" id="IPR014729">
    <property type="entry name" value="Rossmann-like_a/b/a_fold"/>
</dbReference>
<proteinExistence type="predicted"/>
<dbReference type="Gene3D" id="3.40.50.620">
    <property type="entry name" value="HUPs"/>
    <property type="match status" value="1"/>
</dbReference>